<name>A0A699XDT5_TANCI</name>
<sequence length="90" mass="10136">VKRSEWPKNFGKGGGSFFAEKQLAAGRLLCDLANDLGKSLMTKCQSWSLEEMCQLVLNKRREELDNEAALKSWATTKEGLLNYVKHCQAD</sequence>
<dbReference type="InterPro" id="IPR012337">
    <property type="entry name" value="RNaseH-like_sf"/>
</dbReference>
<gene>
    <name evidence="1" type="ORF">Tci_928529</name>
</gene>
<comment type="caution">
    <text evidence="1">The sequence shown here is derived from an EMBL/GenBank/DDBJ whole genome shotgun (WGS) entry which is preliminary data.</text>
</comment>
<reference evidence="1" key="1">
    <citation type="journal article" date="2019" name="Sci. Rep.">
        <title>Draft genome of Tanacetum cinerariifolium, the natural source of mosquito coil.</title>
        <authorList>
            <person name="Yamashiro T."/>
            <person name="Shiraishi A."/>
            <person name="Satake H."/>
            <person name="Nakayama K."/>
        </authorList>
    </citation>
    <scope>NUCLEOTIDE SEQUENCE</scope>
</reference>
<feature type="non-terminal residue" evidence="1">
    <location>
        <position position="1"/>
    </location>
</feature>
<dbReference type="GO" id="GO:0006273">
    <property type="term" value="P:lagging strand elongation"/>
    <property type="evidence" value="ECO:0007669"/>
    <property type="project" value="TreeGrafter"/>
</dbReference>
<dbReference type="Gene3D" id="3.30.420.10">
    <property type="entry name" value="Ribonuclease H-like superfamily/Ribonuclease H"/>
    <property type="match status" value="1"/>
</dbReference>
<dbReference type="GO" id="GO:0003688">
    <property type="term" value="F:DNA replication origin binding"/>
    <property type="evidence" value="ECO:0007669"/>
    <property type="project" value="TreeGrafter"/>
</dbReference>
<dbReference type="GO" id="GO:0003697">
    <property type="term" value="F:single-stranded DNA binding"/>
    <property type="evidence" value="ECO:0007669"/>
    <property type="project" value="TreeGrafter"/>
</dbReference>
<dbReference type="InterPro" id="IPR036397">
    <property type="entry name" value="RNaseH_sf"/>
</dbReference>
<dbReference type="PANTHER" id="PTHR45861:SF1">
    <property type="entry name" value="DNA POLYMERASE ALPHA CATALYTIC SUBUNIT"/>
    <property type="match status" value="1"/>
</dbReference>
<evidence type="ECO:0000313" key="1">
    <source>
        <dbReference type="EMBL" id="GFD56560.1"/>
    </source>
</evidence>
<dbReference type="EMBL" id="BKCJ011830882">
    <property type="protein sequence ID" value="GFD56560.1"/>
    <property type="molecule type" value="Genomic_DNA"/>
</dbReference>
<accession>A0A699XDT5</accession>
<feature type="non-terminal residue" evidence="1">
    <location>
        <position position="90"/>
    </location>
</feature>
<dbReference type="GO" id="GO:0005658">
    <property type="term" value="C:alpha DNA polymerase:primase complex"/>
    <property type="evidence" value="ECO:0007669"/>
    <property type="project" value="TreeGrafter"/>
</dbReference>
<dbReference type="SUPFAM" id="SSF53098">
    <property type="entry name" value="Ribonuclease H-like"/>
    <property type="match status" value="1"/>
</dbReference>
<protein>
    <submittedName>
        <fullName evidence="1">Uncharacterized protein</fullName>
    </submittedName>
</protein>
<dbReference type="GO" id="GO:0003887">
    <property type="term" value="F:DNA-directed DNA polymerase activity"/>
    <property type="evidence" value="ECO:0007669"/>
    <property type="project" value="TreeGrafter"/>
</dbReference>
<organism evidence="1">
    <name type="scientific">Tanacetum cinerariifolium</name>
    <name type="common">Dalmatian daisy</name>
    <name type="synonym">Chrysanthemum cinerariifolium</name>
    <dbReference type="NCBI Taxonomy" id="118510"/>
    <lineage>
        <taxon>Eukaryota</taxon>
        <taxon>Viridiplantae</taxon>
        <taxon>Streptophyta</taxon>
        <taxon>Embryophyta</taxon>
        <taxon>Tracheophyta</taxon>
        <taxon>Spermatophyta</taxon>
        <taxon>Magnoliopsida</taxon>
        <taxon>eudicotyledons</taxon>
        <taxon>Gunneridae</taxon>
        <taxon>Pentapetalae</taxon>
        <taxon>asterids</taxon>
        <taxon>campanulids</taxon>
        <taxon>Asterales</taxon>
        <taxon>Asteraceae</taxon>
        <taxon>Asteroideae</taxon>
        <taxon>Anthemideae</taxon>
        <taxon>Anthemidinae</taxon>
        <taxon>Tanacetum</taxon>
    </lineage>
</organism>
<proteinExistence type="predicted"/>
<dbReference type="AlphaFoldDB" id="A0A699XDT5"/>
<dbReference type="GO" id="GO:0006272">
    <property type="term" value="P:leading strand elongation"/>
    <property type="evidence" value="ECO:0007669"/>
    <property type="project" value="TreeGrafter"/>
</dbReference>
<dbReference type="PANTHER" id="PTHR45861">
    <property type="entry name" value="DNA POLYMERASE ALPHA CATALYTIC SUBUNIT"/>
    <property type="match status" value="1"/>
</dbReference>
<dbReference type="GO" id="GO:0003682">
    <property type="term" value="F:chromatin binding"/>
    <property type="evidence" value="ECO:0007669"/>
    <property type="project" value="TreeGrafter"/>
</dbReference>
<dbReference type="GO" id="GO:1902975">
    <property type="term" value="P:mitotic DNA replication initiation"/>
    <property type="evidence" value="ECO:0007669"/>
    <property type="project" value="TreeGrafter"/>
</dbReference>